<feature type="transmembrane region" description="Helical" evidence="7">
    <location>
        <begin position="104"/>
        <end position="137"/>
    </location>
</feature>
<reference evidence="9 10" key="2">
    <citation type="submission" date="2009-02" db="EMBL/GenBank/DDBJ databases">
        <title>Draft genome sequence of Blautia hydrogenotrophica DSM 10507 (Ruminococcus hydrogenotrophicus DSM 10507).</title>
        <authorList>
            <person name="Sudarsanam P."/>
            <person name="Ley R."/>
            <person name="Guruge J."/>
            <person name="Turnbaugh P.J."/>
            <person name="Mahowald M."/>
            <person name="Liep D."/>
            <person name="Gordon J."/>
        </authorList>
    </citation>
    <scope>NUCLEOTIDE SEQUENCE [LARGE SCALE GENOMIC DNA]</scope>
    <source>
        <strain evidence="10">DSM 10507 / JCM 14656 / S5a33</strain>
    </source>
</reference>
<comment type="caution">
    <text evidence="9">The sequence shown here is derived from an EMBL/GenBank/DDBJ whole genome shotgun (WGS) entry which is preliminary data.</text>
</comment>
<dbReference type="Proteomes" id="UP000003100">
    <property type="component" value="Unassembled WGS sequence"/>
</dbReference>
<dbReference type="InterPro" id="IPR003416">
    <property type="entry name" value="MgtC/SapB/SrpB/YhiD_fam"/>
</dbReference>
<evidence type="ECO:0000256" key="2">
    <source>
        <dbReference type="ARBA" id="ARBA00009298"/>
    </source>
</evidence>
<dbReference type="Pfam" id="PF02308">
    <property type="entry name" value="MgtC"/>
    <property type="match status" value="1"/>
</dbReference>
<dbReference type="PRINTS" id="PR01837">
    <property type="entry name" value="MGTCSAPBPROT"/>
</dbReference>
<gene>
    <name evidence="9" type="ORF">RUMHYD_02376</name>
</gene>
<evidence type="ECO:0000256" key="3">
    <source>
        <dbReference type="ARBA" id="ARBA00022475"/>
    </source>
</evidence>
<keyword evidence="5 7" id="KW-1133">Transmembrane helix</keyword>
<dbReference type="eggNOG" id="COG1285">
    <property type="taxonomic scope" value="Bacteria"/>
</dbReference>
<keyword evidence="6 7" id="KW-0472">Membrane</keyword>
<dbReference type="PANTHER" id="PTHR33778:SF1">
    <property type="entry name" value="MAGNESIUM TRANSPORTER YHID-RELATED"/>
    <property type="match status" value="1"/>
</dbReference>
<feature type="transmembrane region" description="Helical" evidence="7">
    <location>
        <begin position="74"/>
        <end position="92"/>
    </location>
</feature>
<feature type="transmembrane region" description="Helical" evidence="7">
    <location>
        <begin position="36"/>
        <end position="54"/>
    </location>
</feature>
<evidence type="ECO:0000313" key="10">
    <source>
        <dbReference type="Proteomes" id="UP000003100"/>
    </source>
</evidence>
<feature type="domain" description="MgtC/SapB/SrpB/YhiD N-terminal" evidence="8">
    <location>
        <begin position="15"/>
        <end position="138"/>
    </location>
</feature>
<dbReference type="GeneID" id="86821096"/>
<evidence type="ECO:0000313" key="9">
    <source>
        <dbReference type="EMBL" id="EEG48708.1"/>
    </source>
</evidence>
<protein>
    <recommendedName>
        <fullName evidence="8">MgtC/SapB/SrpB/YhiD N-terminal domain-containing protein</fullName>
    </recommendedName>
</protein>
<sequence>MKEFWIVQGMYLLRLLLAAFCGIFIGYERDNRMKMAGIRTHSIVALAAALMMVVSKYGFSDVLARNVNLDPSRVGASVITAVSFLGAGVIFTRKQNVKGLTTAAGLWATVGIGLAVGAGMYVAGIVTTVLVILLQLLSHKNVPFAKSASVEEIVIRIGQEQDLTRFLDRVFQAKKIEIVSVHVTRESEGCLRVKLAVSFPKEYRLEDLFRLMQEEPEIESIDI</sequence>
<evidence type="ECO:0000256" key="4">
    <source>
        <dbReference type="ARBA" id="ARBA00022692"/>
    </source>
</evidence>
<evidence type="ECO:0000256" key="1">
    <source>
        <dbReference type="ARBA" id="ARBA00004651"/>
    </source>
</evidence>
<evidence type="ECO:0000259" key="8">
    <source>
        <dbReference type="Pfam" id="PF02308"/>
    </source>
</evidence>
<dbReference type="HOGENOM" id="CLU_079292_0_1_9"/>
<dbReference type="EMBL" id="ACBZ01000126">
    <property type="protein sequence ID" value="EEG48708.1"/>
    <property type="molecule type" value="Genomic_DNA"/>
</dbReference>
<comment type="similarity">
    <text evidence="2">Belongs to the MgtC/SapB family.</text>
</comment>
<reference evidence="9 10" key="1">
    <citation type="submission" date="2009-01" db="EMBL/GenBank/DDBJ databases">
        <authorList>
            <person name="Fulton L."/>
            <person name="Clifton S."/>
            <person name="Fulton B."/>
            <person name="Xu J."/>
            <person name="Minx P."/>
            <person name="Pepin K.H."/>
            <person name="Johnson M."/>
            <person name="Bhonagiri V."/>
            <person name="Nash W.E."/>
            <person name="Mardis E.R."/>
            <person name="Wilson R.K."/>
        </authorList>
    </citation>
    <scope>NUCLEOTIDE SEQUENCE [LARGE SCALE GENOMIC DNA]</scope>
    <source>
        <strain evidence="10">DSM 10507 / JCM 14656 / S5a33</strain>
    </source>
</reference>
<dbReference type="PATRIC" id="fig|476272.21.peg.1811"/>
<evidence type="ECO:0000256" key="6">
    <source>
        <dbReference type="ARBA" id="ARBA00023136"/>
    </source>
</evidence>
<dbReference type="GO" id="GO:0005886">
    <property type="term" value="C:plasma membrane"/>
    <property type="evidence" value="ECO:0007669"/>
    <property type="project" value="UniProtKB-SubCell"/>
</dbReference>
<keyword evidence="3" id="KW-1003">Cell membrane</keyword>
<feature type="transmembrane region" description="Helical" evidence="7">
    <location>
        <begin position="6"/>
        <end position="27"/>
    </location>
</feature>
<dbReference type="InterPro" id="IPR049177">
    <property type="entry name" value="MgtC_SapB_SrpB_YhiD_N"/>
</dbReference>
<dbReference type="RefSeq" id="WP_005949659.1">
    <property type="nucleotide sequence ID" value="NZ_CP136423.1"/>
</dbReference>
<keyword evidence="4 7" id="KW-0812">Transmembrane</keyword>
<proteinExistence type="inferred from homology"/>
<keyword evidence="10" id="KW-1185">Reference proteome</keyword>
<dbReference type="AlphaFoldDB" id="C0CND7"/>
<evidence type="ECO:0000256" key="7">
    <source>
        <dbReference type="SAM" id="Phobius"/>
    </source>
</evidence>
<comment type="subcellular location">
    <subcellularLocation>
        <location evidence="1">Cell membrane</location>
        <topology evidence="1">Multi-pass membrane protein</topology>
    </subcellularLocation>
</comment>
<name>C0CND7_BLAHS</name>
<organism evidence="9 10">
    <name type="scientific">Blautia hydrogenotrophica (strain DSM 10507 / JCM 14656 / S5a33)</name>
    <name type="common">Ruminococcus hydrogenotrophicus</name>
    <dbReference type="NCBI Taxonomy" id="476272"/>
    <lineage>
        <taxon>Bacteria</taxon>
        <taxon>Bacillati</taxon>
        <taxon>Bacillota</taxon>
        <taxon>Clostridia</taxon>
        <taxon>Lachnospirales</taxon>
        <taxon>Lachnospiraceae</taxon>
        <taxon>Blautia</taxon>
    </lineage>
</organism>
<dbReference type="PANTHER" id="PTHR33778">
    <property type="entry name" value="PROTEIN MGTC"/>
    <property type="match status" value="1"/>
</dbReference>
<accession>C0CND7</accession>
<evidence type="ECO:0000256" key="5">
    <source>
        <dbReference type="ARBA" id="ARBA00022989"/>
    </source>
</evidence>